<sequence>MGTTILLLSVFFLPWLASYTASMYPEFAYLQYPVLIGMYVTAIPFFFALYQALKLLNYIDHSKAFSDQSLEALKNIKYCAILISGLYVIGTTFLISQSSLHPSVAIIGFAIIFTSVVIAVFAAVLQKLFKNALVIKSENDLTV</sequence>
<name>A0A556P6D1_9BACI</name>
<evidence type="ECO:0000256" key="1">
    <source>
        <dbReference type="SAM" id="Phobius"/>
    </source>
</evidence>
<proteinExistence type="predicted"/>
<dbReference type="OrthoDB" id="1100174at2"/>
<dbReference type="EMBL" id="VMHE01000051">
    <property type="protein sequence ID" value="TSJ59949.1"/>
    <property type="molecule type" value="Genomic_DNA"/>
</dbReference>
<comment type="caution">
    <text evidence="2">The sequence shown here is derived from an EMBL/GenBank/DDBJ whole genome shotgun (WGS) entry which is preliminary data.</text>
</comment>
<evidence type="ECO:0000313" key="2">
    <source>
        <dbReference type="EMBL" id="TSJ59949.1"/>
    </source>
</evidence>
<organism evidence="2 3">
    <name type="scientific">Allobacillus salarius</name>
    <dbReference type="NCBI Taxonomy" id="1955272"/>
    <lineage>
        <taxon>Bacteria</taxon>
        <taxon>Bacillati</taxon>
        <taxon>Bacillota</taxon>
        <taxon>Bacilli</taxon>
        <taxon>Bacillales</taxon>
        <taxon>Bacillaceae</taxon>
        <taxon>Allobacillus</taxon>
    </lineage>
</organism>
<feature type="transmembrane region" description="Helical" evidence="1">
    <location>
        <begin position="104"/>
        <end position="125"/>
    </location>
</feature>
<dbReference type="RefSeq" id="WP_144089723.1">
    <property type="nucleotide sequence ID" value="NZ_VMHE01000051.1"/>
</dbReference>
<keyword evidence="1" id="KW-1133">Transmembrane helix</keyword>
<dbReference type="Proteomes" id="UP000316425">
    <property type="component" value="Unassembled WGS sequence"/>
</dbReference>
<gene>
    <name evidence="2" type="ORF">FPQ13_12840</name>
</gene>
<evidence type="ECO:0000313" key="3">
    <source>
        <dbReference type="Proteomes" id="UP000316425"/>
    </source>
</evidence>
<keyword evidence="1" id="KW-0472">Membrane</keyword>
<accession>A0A556P6D1</accession>
<dbReference type="Pfam" id="PF11188">
    <property type="entry name" value="DUF2975"/>
    <property type="match status" value="1"/>
</dbReference>
<feature type="transmembrane region" description="Helical" evidence="1">
    <location>
        <begin position="78"/>
        <end position="98"/>
    </location>
</feature>
<feature type="transmembrane region" description="Helical" evidence="1">
    <location>
        <begin position="36"/>
        <end position="57"/>
    </location>
</feature>
<keyword evidence="3" id="KW-1185">Reference proteome</keyword>
<protein>
    <submittedName>
        <fullName evidence="2">DUF2975 domain-containing protein</fullName>
    </submittedName>
</protein>
<dbReference type="InterPro" id="IPR021354">
    <property type="entry name" value="DUF2975"/>
</dbReference>
<keyword evidence="1" id="KW-0812">Transmembrane</keyword>
<dbReference type="AlphaFoldDB" id="A0A556P6D1"/>
<reference evidence="2 3" key="1">
    <citation type="submission" date="2019-07" db="EMBL/GenBank/DDBJ databases">
        <title>Allobacillus sp. nov. SKP isolated from shrimp paste of Euphausiacea.</title>
        <authorList>
            <person name="Kanchanasin P."/>
            <person name="Tanasupawat S."/>
            <person name="Shi W."/>
            <person name="Wu L."/>
            <person name="Ma J."/>
        </authorList>
    </citation>
    <scope>NUCLEOTIDE SEQUENCE [LARGE SCALE GENOMIC DNA]</scope>
    <source>
        <strain evidence="2 3">SKP4-8</strain>
    </source>
</reference>